<dbReference type="EMBL" id="OV725082">
    <property type="protein sequence ID" value="CAH1405312.1"/>
    <property type="molecule type" value="Genomic_DNA"/>
</dbReference>
<sequence length="30" mass="3374">MNCLLRHDGSPIVRKYHSRGGINNVTASYN</sequence>
<organism evidence="1 2">
    <name type="scientific">Nezara viridula</name>
    <name type="common">Southern green stink bug</name>
    <name type="synonym">Cimex viridulus</name>
    <dbReference type="NCBI Taxonomy" id="85310"/>
    <lineage>
        <taxon>Eukaryota</taxon>
        <taxon>Metazoa</taxon>
        <taxon>Ecdysozoa</taxon>
        <taxon>Arthropoda</taxon>
        <taxon>Hexapoda</taxon>
        <taxon>Insecta</taxon>
        <taxon>Pterygota</taxon>
        <taxon>Neoptera</taxon>
        <taxon>Paraneoptera</taxon>
        <taxon>Hemiptera</taxon>
        <taxon>Heteroptera</taxon>
        <taxon>Panheteroptera</taxon>
        <taxon>Pentatomomorpha</taxon>
        <taxon>Pentatomoidea</taxon>
        <taxon>Pentatomidae</taxon>
        <taxon>Pentatominae</taxon>
        <taxon>Nezara</taxon>
    </lineage>
</organism>
<name>A0A9P0MWS4_NEZVI</name>
<evidence type="ECO:0000313" key="2">
    <source>
        <dbReference type="Proteomes" id="UP001152798"/>
    </source>
</evidence>
<dbReference type="AlphaFoldDB" id="A0A9P0MWS4"/>
<keyword evidence="2" id="KW-1185">Reference proteome</keyword>
<proteinExistence type="predicted"/>
<evidence type="ECO:0000313" key="1">
    <source>
        <dbReference type="EMBL" id="CAH1405312.1"/>
    </source>
</evidence>
<gene>
    <name evidence="1" type="ORF">NEZAVI_LOCUS13547</name>
</gene>
<dbReference type="Proteomes" id="UP001152798">
    <property type="component" value="Chromosome 6"/>
</dbReference>
<accession>A0A9P0MWS4</accession>
<protein>
    <submittedName>
        <fullName evidence="1">Uncharacterized protein</fullName>
    </submittedName>
</protein>
<reference evidence="1" key="1">
    <citation type="submission" date="2022-01" db="EMBL/GenBank/DDBJ databases">
        <authorList>
            <person name="King R."/>
        </authorList>
    </citation>
    <scope>NUCLEOTIDE SEQUENCE</scope>
</reference>